<dbReference type="GO" id="GO:0005886">
    <property type="term" value="C:plasma membrane"/>
    <property type="evidence" value="ECO:0007669"/>
    <property type="project" value="InterPro"/>
</dbReference>
<evidence type="ECO:0000313" key="9">
    <source>
        <dbReference type="EMBL" id="KPL78245.1"/>
    </source>
</evidence>
<dbReference type="PANTHER" id="PTHR43833:SF5">
    <property type="entry name" value="TRK SYSTEM POTASSIUM UPTAKE PROTEIN TRKA"/>
    <property type="match status" value="1"/>
</dbReference>
<keyword evidence="6" id="KW-0406">Ion transport</keyword>
<keyword evidence="2" id="KW-0813">Transport</keyword>
<dbReference type="EMBL" id="LGCL01000019">
    <property type="protein sequence ID" value="KPL78245.1"/>
    <property type="molecule type" value="Genomic_DNA"/>
</dbReference>
<dbReference type="InterPro" id="IPR006037">
    <property type="entry name" value="RCK_C"/>
</dbReference>
<dbReference type="PROSITE" id="PS51202">
    <property type="entry name" value="RCK_C"/>
    <property type="match status" value="1"/>
</dbReference>
<reference evidence="9 10" key="1">
    <citation type="submission" date="2015-07" db="EMBL/GenBank/DDBJ databases">
        <title>Genome sequence of Ornatilinea apprima DSM 23815.</title>
        <authorList>
            <person name="Hemp J."/>
            <person name="Ward L.M."/>
            <person name="Pace L.A."/>
            <person name="Fischer W.W."/>
        </authorList>
    </citation>
    <scope>NUCLEOTIDE SEQUENCE [LARGE SCALE GENOMIC DNA]</scope>
    <source>
        <strain evidence="9 10">P3M-1</strain>
    </source>
</reference>
<dbReference type="InterPro" id="IPR003148">
    <property type="entry name" value="RCK_N"/>
</dbReference>
<dbReference type="OrthoDB" id="9775180at2"/>
<dbReference type="InterPro" id="IPR036291">
    <property type="entry name" value="NAD(P)-bd_dom_sf"/>
</dbReference>
<dbReference type="GO" id="GO:0015079">
    <property type="term" value="F:potassium ion transmembrane transporter activity"/>
    <property type="evidence" value="ECO:0007669"/>
    <property type="project" value="InterPro"/>
</dbReference>
<gene>
    <name evidence="9" type="ORF">ADN00_07170</name>
</gene>
<dbReference type="Gene3D" id="3.40.50.720">
    <property type="entry name" value="NAD(P)-binding Rossmann-like Domain"/>
    <property type="match status" value="1"/>
</dbReference>
<dbReference type="Pfam" id="PF02080">
    <property type="entry name" value="TrkA_C"/>
    <property type="match status" value="1"/>
</dbReference>
<dbReference type="RefSeq" id="WP_075062300.1">
    <property type="nucleotide sequence ID" value="NZ_LGCL01000019.1"/>
</dbReference>
<feature type="domain" description="RCK C-terminal" evidence="8">
    <location>
        <begin position="139"/>
        <end position="220"/>
    </location>
</feature>
<dbReference type="SUPFAM" id="SSF116726">
    <property type="entry name" value="TrkA C-terminal domain-like"/>
    <property type="match status" value="1"/>
</dbReference>
<dbReference type="Proteomes" id="UP000050417">
    <property type="component" value="Unassembled WGS sequence"/>
</dbReference>
<evidence type="ECO:0000259" key="8">
    <source>
        <dbReference type="PROSITE" id="PS51202"/>
    </source>
</evidence>
<keyword evidence="4" id="KW-0630">Potassium</keyword>
<keyword evidence="10" id="KW-1185">Reference proteome</keyword>
<name>A0A0P6XT10_9CHLR</name>
<dbReference type="SUPFAM" id="SSF51735">
    <property type="entry name" value="NAD(P)-binding Rossmann-fold domains"/>
    <property type="match status" value="1"/>
</dbReference>
<evidence type="ECO:0000256" key="3">
    <source>
        <dbReference type="ARBA" id="ARBA00022538"/>
    </source>
</evidence>
<dbReference type="InterPro" id="IPR036721">
    <property type="entry name" value="RCK_C_sf"/>
</dbReference>
<evidence type="ECO:0000256" key="1">
    <source>
        <dbReference type="ARBA" id="ARBA00017378"/>
    </source>
</evidence>
<protein>
    <recommendedName>
        <fullName evidence="1">Trk system potassium uptake protein TrkA</fullName>
    </recommendedName>
</protein>
<dbReference type="AlphaFoldDB" id="A0A0P6XT10"/>
<keyword evidence="5" id="KW-0520">NAD</keyword>
<feature type="domain" description="RCK N-terminal" evidence="7">
    <location>
        <begin position="1"/>
        <end position="119"/>
    </location>
</feature>
<accession>A0A0P6XT10</accession>
<sequence length="224" mass="24702">MFVIVAGGGRLGAQLTRSLLAQDYQVHVVEDRPAVLSRLHRELPTETIFEGKVLDPKVLEAAGIQKANVVAACTAMDELNLAMCYEARTRYHVPRTVARVNDPNHAWLFNDMFKVDVAINQADIMSKILQEEMSMGDMITLMKLRRGNYSLIEEKIPPRAQAVGVSIMNLGLTDHCVIAAVIRKGEVTVPRGVTVLEAGDEILAITDQAGANRLAELLRAREDE</sequence>
<comment type="caution">
    <text evidence="9">The sequence shown here is derived from an EMBL/GenBank/DDBJ whole genome shotgun (WGS) entry which is preliminary data.</text>
</comment>
<keyword evidence="3" id="KW-0633">Potassium transport</keyword>
<organism evidence="9 10">
    <name type="scientific">Ornatilinea apprima</name>
    <dbReference type="NCBI Taxonomy" id="1134406"/>
    <lineage>
        <taxon>Bacteria</taxon>
        <taxon>Bacillati</taxon>
        <taxon>Chloroflexota</taxon>
        <taxon>Anaerolineae</taxon>
        <taxon>Anaerolineales</taxon>
        <taxon>Anaerolineaceae</taxon>
        <taxon>Ornatilinea</taxon>
    </lineage>
</organism>
<evidence type="ECO:0000256" key="5">
    <source>
        <dbReference type="ARBA" id="ARBA00023027"/>
    </source>
</evidence>
<dbReference type="InterPro" id="IPR006036">
    <property type="entry name" value="K_uptake_TrkA"/>
</dbReference>
<evidence type="ECO:0000256" key="2">
    <source>
        <dbReference type="ARBA" id="ARBA00022448"/>
    </source>
</evidence>
<evidence type="ECO:0000256" key="6">
    <source>
        <dbReference type="ARBA" id="ARBA00023065"/>
    </source>
</evidence>
<dbReference type="Pfam" id="PF02254">
    <property type="entry name" value="TrkA_N"/>
    <property type="match status" value="1"/>
</dbReference>
<dbReference type="PRINTS" id="PR00335">
    <property type="entry name" value="KUPTAKETRKA"/>
</dbReference>
<evidence type="ECO:0000313" key="10">
    <source>
        <dbReference type="Proteomes" id="UP000050417"/>
    </source>
</evidence>
<dbReference type="STRING" id="1134406.ADN00_07170"/>
<evidence type="ECO:0000256" key="4">
    <source>
        <dbReference type="ARBA" id="ARBA00022958"/>
    </source>
</evidence>
<dbReference type="PANTHER" id="PTHR43833">
    <property type="entry name" value="POTASSIUM CHANNEL PROTEIN 2-RELATED-RELATED"/>
    <property type="match status" value="1"/>
</dbReference>
<evidence type="ECO:0000259" key="7">
    <source>
        <dbReference type="PROSITE" id="PS51201"/>
    </source>
</evidence>
<dbReference type="InterPro" id="IPR050721">
    <property type="entry name" value="Trk_Ktr_HKT_K-transport"/>
</dbReference>
<dbReference type="PROSITE" id="PS51201">
    <property type="entry name" value="RCK_N"/>
    <property type="match status" value="1"/>
</dbReference>
<proteinExistence type="predicted"/>
<dbReference type="Gene3D" id="3.30.70.1450">
    <property type="entry name" value="Regulator of K+ conductance, C-terminal domain"/>
    <property type="match status" value="1"/>
</dbReference>